<organism evidence="1 2">
    <name type="scientific">Pedobacter nyackensis</name>
    <dbReference type="NCBI Taxonomy" id="475255"/>
    <lineage>
        <taxon>Bacteria</taxon>
        <taxon>Pseudomonadati</taxon>
        <taxon>Bacteroidota</taxon>
        <taxon>Sphingobacteriia</taxon>
        <taxon>Sphingobacteriales</taxon>
        <taxon>Sphingobacteriaceae</taxon>
        <taxon>Pedobacter</taxon>
    </lineage>
</organism>
<dbReference type="Proteomes" id="UP000192678">
    <property type="component" value="Unassembled WGS sequence"/>
</dbReference>
<sequence>MSQLLLLFWLNIFHPFYVSVTEIVHNKNTGTVQVSVRIFFDDFEKALEKKYKTKVNILKPTDRKQVDALIALYIKDHLKISTNAKALDLKYQGYEIEEDAAWCYFESSKVAAVKQLDVKNDILFEQHSSQSNMIHVIVDGKRKSTKLDNPKSEASFSY</sequence>
<dbReference type="InterPro" id="IPR046525">
    <property type="entry name" value="DUF6702"/>
</dbReference>
<protein>
    <recommendedName>
        <fullName evidence="3">Orphan protein</fullName>
    </recommendedName>
</protein>
<evidence type="ECO:0000313" key="2">
    <source>
        <dbReference type="Proteomes" id="UP000192678"/>
    </source>
</evidence>
<reference evidence="1 2" key="1">
    <citation type="submission" date="2017-04" db="EMBL/GenBank/DDBJ databases">
        <authorList>
            <person name="Afonso C.L."/>
            <person name="Miller P.J."/>
            <person name="Scott M.A."/>
            <person name="Spackman E."/>
            <person name="Goraichik I."/>
            <person name="Dimitrov K.M."/>
            <person name="Suarez D.L."/>
            <person name="Swayne D.E."/>
        </authorList>
    </citation>
    <scope>NUCLEOTIDE SEQUENCE [LARGE SCALE GENOMIC DNA]</scope>
    <source>
        <strain evidence="1 2">DSM 19625</strain>
    </source>
</reference>
<dbReference type="STRING" id="475255.SAMN04488101_105138"/>
<name>A0A1W2D010_9SPHI</name>
<dbReference type="AlphaFoldDB" id="A0A1W2D010"/>
<accession>A0A1W2D010</accession>
<proteinExistence type="predicted"/>
<keyword evidence="2" id="KW-1185">Reference proteome</keyword>
<dbReference type="OrthoDB" id="5735516at2"/>
<dbReference type="Pfam" id="PF20420">
    <property type="entry name" value="DUF6702"/>
    <property type="match status" value="1"/>
</dbReference>
<dbReference type="EMBL" id="FWYB01000005">
    <property type="protein sequence ID" value="SMC90791.1"/>
    <property type="molecule type" value="Genomic_DNA"/>
</dbReference>
<dbReference type="RefSeq" id="WP_084289478.1">
    <property type="nucleotide sequence ID" value="NZ_FWYB01000005.1"/>
</dbReference>
<evidence type="ECO:0008006" key="3">
    <source>
        <dbReference type="Google" id="ProtNLM"/>
    </source>
</evidence>
<evidence type="ECO:0000313" key="1">
    <source>
        <dbReference type="EMBL" id="SMC90791.1"/>
    </source>
</evidence>
<gene>
    <name evidence="1" type="ORF">SAMN04488101_105138</name>
</gene>